<sequence length="39" mass="4550">MVLKIPMRTSQKSILVRKKLSSRSILMLLCRLLSLHVKQ</sequence>
<organism evidence="1 2">
    <name type="scientific">Corynebacterium lowii</name>
    <dbReference type="NCBI Taxonomy" id="1544413"/>
    <lineage>
        <taxon>Bacteria</taxon>
        <taxon>Bacillati</taxon>
        <taxon>Actinomycetota</taxon>
        <taxon>Actinomycetes</taxon>
        <taxon>Mycobacteriales</taxon>
        <taxon>Corynebacteriaceae</taxon>
        <taxon>Corynebacterium</taxon>
    </lineage>
</organism>
<evidence type="ECO:0000313" key="1">
    <source>
        <dbReference type="EMBL" id="KQB85911.1"/>
    </source>
</evidence>
<keyword evidence="2" id="KW-1185">Reference proteome</keyword>
<evidence type="ECO:0000313" key="2">
    <source>
        <dbReference type="Proteomes" id="UP000050488"/>
    </source>
</evidence>
<dbReference type="EMBL" id="LKEV01000005">
    <property type="protein sequence ID" value="KQB85911.1"/>
    <property type="molecule type" value="Genomic_DNA"/>
</dbReference>
<dbReference type="AlphaFoldDB" id="A0A0Q0Z8J4"/>
<comment type="caution">
    <text evidence="1">The sequence shown here is derived from an EMBL/GenBank/DDBJ whole genome shotgun (WGS) entry which is preliminary data.</text>
</comment>
<name>A0A0Q0Z8J4_9CORY</name>
<protein>
    <submittedName>
        <fullName evidence="1">Uncharacterized protein</fullName>
    </submittedName>
</protein>
<proteinExistence type="predicted"/>
<accession>A0A0Q0Z8J4</accession>
<dbReference type="Proteomes" id="UP000050488">
    <property type="component" value="Unassembled WGS sequence"/>
</dbReference>
<gene>
    <name evidence="1" type="ORF">Clow_01652</name>
</gene>
<reference evidence="1 2" key="1">
    <citation type="submission" date="2015-10" db="EMBL/GenBank/DDBJ databases">
        <title>Corynebacteirum lowii and Corynebacterium oculi species nova, derived from human clinical disease and and emended description of Corynebacterium mastiditis.</title>
        <authorList>
            <person name="Bernard K."/>
            <person name="Pacheco A.L."/>
            <person name="Mcdougall C."/>
            <person name="Burtx T."/>
            <person name="Weibe D."/>
            <person name="Tyler S."/>
            <person name="Olson A.B."/>
            <person name="Cnockaert M."/>
            <person name="Eguchi H."/>
            <person name="Kuwahara T."/>
            <person name="Nakayama-Imaohji H."/>
            <person name="Boudewijins M."/>
            <person name="Van Hoecke F."/>
            <person name="Bernier A.-M."/>
            <person name="Vandamme P."/>
        </authorList>
    </citation>
    <scope>NUCLEOTIDE SEQUENCE [LARGE SCALE GENOMIC DNA]</scope>
    <source>
        <strain evidence="1 2">NML 130206</strain>
    </source>
</reference>